<protein>
    <submittedName>
        <fullName evidence="2">Alpha/beta hydrolase</fullName>
    </submittedName>
</protein>
<evidence type="ECO:0000313" key="3">
    <source>
        <dbReference type="Proteomes" id="UP000449209"/>
    </source>
</evidence>
<keyword evidence="1" id="KW-0472">Membrane</keyword>
<keyword evidence="2" id="KW-0378">Hydrolase</keyword>
<dbReference type="EMBL" id="WEZQ01000017">
    <property type="protein sequence ID" value="MYV17668.1"/>
    <property type="molecule type" value="Genomic_DNA"/>
</dbReference>
<dbReference type="InterPro" id="IPR010315">
    <property type="entry name" value="DUF915_hydro-like"/>
</dbReference>
<evidence type="ECO:0000313" key="2">
    <source>
        <dbReference type="EMBL" id="MYV17668.1"/>
    </source>
</evidence>
<dbReference type="Pfam" id="PF06028">
    <property type="entry name" value="DUF915"/>
    <property type="match status" value="1"/>
</dbReference>
<dbReference type="Gene3D" id="3.40.50.1820">
    <property type="entry name" value="alpha/beta hydrolase"/>
    <property type="match status" value="1"/>
</dbReference>
<dbReference type="OrthoDB" id="2157689at2"/>
<dbReference type="InterPro" id="IPR029058">
    <property type="entry name" value="AB_hydrolase_fold"/>
</dbReference>
<accession>A0A6N9I453</accession>
<proteinExistence type="predicted"/>
<organism evidence="2 3">
    <name type="scientific">Furfurilactobacillus milii</name>
    <dbReference type="NCBI Taxonomy" id="2888272"/>
    <lineage>
        <taxon>Bacteria</taxon>
        <taxon>Bacillati</taxon>
        <taxon>Bacillota</taxon>
        <taxon>Bacilli</taxon>
        <taxon>Lactobacillales</taxon>
        <taxon>Lactobacillaceae</taxon>
        <taxon>Furfurilactobacillus</taxon>
    </lineage>
</organism>
<gene>
    <name evidence="2" type="ORF">GB993_09155</name>
</gene>
<reference evidence="2 3" key="1">
    <citation type="journal article" date="2019" name="Appl. Environ. Microbiol.">
        <title>Genetic determinants of hydroxycinnamic acid metabolism in heterofermentative lactobacilli.</title>
        <authorList>
            <person name="Gaur G."/>
            <person name="Oh J.H."/>
            <person name="Filannino P."/>
            <person name="Gobbetti M."/>
            <person name="van Pijkeren J.P."/>
            <person name="Ganzle M.G."/>
        </authorList>
    </citation>
    <scope>NUCLEOTIDE SEQUENCE [LARGE SCALE GENOMIC DNA]</scope>
    <source>
        <strain evidence="2 3">C5</strain>
    </source>
</reference>
<comment type="caution">
    <text evidence="2">The sequence shown here is derived from an EMBL/GenBank/DDBJ whole genome shotgun (WGS) entry which is preliminary data.</text>
</comment>
<feature type="transmembrane region" description="Helical" evidence="1">
    <location>
        <begin position="15"/>
        <end position="34"/>
    </location>
</feature>
<dbReference type="RefSeq" id="WP_161004036.1">
    <property type="nucleotide sequence ID" value="NZ_WEZQ01000017.1"/>
</dbReference>
<dbReference type="Proteomes" id="UP000449209">
    <property type="component" value="Unassembled WGS sequence"/>
</dbReference>
<keyword evidence="1" id="KW-0812">Transmembrane</keyword>
<name>A0A6N9I453_9LACO</name>
<keyword evidence="1" id="KW-1133">Transmembrane helix</keyword>
<dbReference type="GO" id="GO:0016787">
    <property type="term" value="F:hydrolase activity"/>
    <property type="evidence" value="ECO:0007669"/>
    <property type="project" value="UniProtKB-KW"/>
</dbReference>
<sequence>MEEKLTFKKYRRGTIVSIILVIICLLFFSIGKLFQPTKIGHIRRNAIPTILIPGSSAGPHRFDALVKDLNHRDHHQHSLLRLTVHQNNTVTHTGSISRRDTRPFVVISFTNNHDGYNNIRHQSYWLRTAFSYLKQHADLHTFNLVGHSNGGLIFTDYLERYYHQQSLDVREFMFIGSPFNFNNTVQNQHTTMLETFIKQQNKLPHNLVVFGILGAQSYSSDGRVPVQSVDASRQIFQNHVQLFNELLVTGQNAQHSDLVRKVEVETLIHNMVMHTAS</sequence>
<dbReference type="AlphaFoldDB" id="A0A6N9I453"/>
<evidence type="ECO:0000256" key="1">
    <source>
        <dbReference type="SAM" id="Phobius"/>
    </source>
</evidence>
<dbReference type="SUPFAM" id="SSF53474">
    <property type="entry name" value="alpha/beta-Hydrolases"/>
    <property type="match status" value="1"/>
</dbReference>